<dbReference type="PANTHER" id="PTHR24320:SF282">
    <property type="entry name" value="WW DOMAIN-CONTAINING OXIDOREDUCTASE"/>
    <property type="match status" value="1"/>
</dbReference>
<organism evidence="4 5">
    <name type="scientific">Bombardia bombarda</name>
    <dbReference type="NCBI Taxonomy" id="252184"/>
    <lineage>
        <taxon>Eukaryota</taxon>
        <taxon>Fungi</taxon>
        <taxon>Dikarya</taxon>
        <taxon>Ascomycota</taxon>
        <taxon>Pezizomycotina</taxon>
        <taxon>Sordariomycetes</taxon>
        <taxon>Sordariomycetidae</taxon>
        <taxon>Sordariales</taxon>
        <taxon>Lasiosphaeriaceae</taxon>
        <taxon>Bombardia</taxon>
    </lineage>
</organism>
<evidence type="ECO:0000256" key="2">
    <source>
        <dbReference type="ARBA" id="ARBA00022857"/>
    </source>
</evidence>
<gene>
    <name evidence="4" type="ORF">B0T17DRAFT_593960</name>
</gene>
<evidence type="ECO:0000256" key="1">
    <source>
        <dbReference type="ARBA" id="ARBA00006484"/>
    </source>
</evidence>
<keyword evidence="3" id="KW-0560">Oxidoreductase</keyword>
<dbReference type="PRINTS" id="PR00081">
    <property type="entry name" value="GDHRDH"/>
</dbReference>
<dbReference type="Proteomes" id="UP001174934">
    <property type="component" value="Unassembled WGS sequence"/>
</dbReference>
<evidence type="ECO:0000313" key="5">
    <source>
        <dbReference type="Proteomes" id="UP001174934"/>
    </source>
</evidence>
<keyword evidence="5" id="KW-1185">Reference proteome</keyword>
<reference evidence="4" key="1">
    <citation type="submission" date="2023-06" db="EMBL/GenBank/DDBJ databases">
        <title>Genome-scale phylogeny and comparative genomics of the fungal order Sordariales.</title>
        <authorList>
            <consortium name="Lawrence Berkeley National Laboratory"/>
            <person name="Hensen N."/>
            <person name="Bonometti L."/>
            <person name="Westerberg I."/>
            <person name="Brannstrom I.O."/>
            <person name="Guillou S."/>
            <person name="Cros-Aarteil S."/>
            <person name="Calhoun S."/>
            <person name="Haridas S."/>
            <person name="Kuo A."/>
            <person name="Mondo S."/>
            <person name="Pangilinan J."/>
            <person name="Riley R."/>
            <person name="LaButti K."/>
            <person name="Andreopoulos B."/>
            <person name="Lipzen A."/>
            <person name="Chen C."/>
            <person name="Yanf M."/>
            <person name="Daum C."/>
            <person name="Ng V."/>
            <person name="Clum A."/>
            <person name="Steindorff A."/>
            <person name="Ohm R."/>
            <person name="Martin F."/>
            <person name="Silar P."/>
            <person name="Natvig D."/>
            <person name="Lalanne C."/>
            <person name="Gautier V."/>
            <person name="Ament-velasquez S.L."/>
            <person name="Kruys A."/>
            <person name="Hutchinson M.I."/>
            <person name="Powell A.J."/>
            <person name="Barry K."/>
            <person name="Miller A.N."/>
            <person name="Grigoriev I.V."/>
            <person name="Debuchy R."/>
            <person name="Gladieux P."/>
            <person name="Thoren M.H."/>
            <person name="Johannesson H."/>
        </authorList>
    </citation>
    <scope>NUCLEOTIDE SEQUENCE</scope>
    <source>
        <strain evidence="4">SMH3391-2</strain>
    </source>
</reference>
<dbReference type="Pfam" id="PF00106">
    <property type="entry name" value="adh_short"/>
    <property type="match status" value="1"/>
</dbReference>
<dbReference type="EMBL" id="JAULSR010000011">
    <property type="protein sequence ID" value="KAK0610182.1"/>
    <property type="molecule type" value="Genomic_DNA"/>
</dbReference>
<evidence type="ECO:0008006" key="6">
    <source>
        <dbReference type="Google" id="ProtNLM"/>
    </source>
</evidence>
<dbReference type="InterPro" id="IPR036291">
    <property type="entry name" value="NAD(P)-bd_dom_sf"/>
</dbReference>
<protein>
    <recommendedName>
        <fullName evidence="6">NAD(P)-binding protein</fullName>
    </recommendedName>
</protein>
<dbReference type="PANTHER" id="PTHR24320">
    <property type="entry name" value="RETINOL DEHYDROGENASE"/>
    <property type="match status" value="1"/>
</dbReference>
<dbReference type="SUPFAM" id="SSF51735">
    <property type="entry name" value="NAD(P)-binding Rossmann-fold domains"/>
    <property type="match status" value="1"/>
</dbReference>
<dbReference type="Gene3D" id="3.40.50.720">
    <property type="entry name" value="NAD(P)-binding Rossmann-like Domain"/>
    <property type="match status" value="1"/>
</dbReference>
<dbReference type="GO" id="GO:0016491">
    <property type="term" value="F:oxidoreductase activity"/>
    <property type="evidence" value="ECO:0007669"/>
    <property type="project" value="UniProtKB-KW"/>
</dbReference>
<dbReference type="AlphaFoldDB" id="A0AA39W9R9"/>
<comment type="caution">
    <text evidence="4">The sequence shown here is derived from an EMBL/GenBank/DDBJ whole genome shotgun (WGS) entry which is preliminary data.</text>
</comment>
<proteinExistence type="inferred from homology"/>
<name>A0AA39W9R9_9PEZI</name>
<evidence type="ECO:0000313" key="4">
    <source>
        <dbReference type="EMBL" id="KAK0610182.1"/>
    </source>
</evidence>
<dbReference type="InterPro" id="IPR002347">
    <property type="entry name" value="SDR_fam"/>
</dbReference>
<accession>A0AA39W9R9</accession>
<keyword evidence="2" id="KW-0521">NADP</keyword>
<comment type="similarity">
    <text evidence="1">Belongs to the short-chain dehydrogenases/reductases (SDR) family.</text>
</comment>
<sequence length="315" mass="34106">MGIFQASLSHYNPATEIPSLTGKVILVTGGNAGLGKQSVLQFAKHSPAHIWMGARSLSKAQAAIDEIRKEVPSANITALQLDLTSFASIRAAAATVVSQSDRLDILMLNAGIMATPPGLTTEGYEIQFGTNHVGHALLTKLLRPLLLKTTTLPNADVRVVVLSSAGHNIPLRGPSGPIDYATIKTEQAEHYSALRYGQSKLANVYFAQQMAKHYPQILTVAAHPGTVRTDLAVALEKKNVLWWLVVKLLELQAYPVEDGAKSQLWAATALKERIENGRYYVPVGKGGNESPVAKDEAKSAKLWEWTEAELEGERI</sequence>
<evidence type="ECO:0000256" key="3">
    <source>
        <dbReference type="ARBA" id="ARBA00023002"/>
    </source>
</evidence>